<sequence>MTIALSDHETLSFPTAPGANAKQKFEQLKKERLAAHQTLLDKLDKAYPNKDSKIFSRFDRDSRAIAEKDLQDTLEADLGALGEITCPYCLEALPAIEVFDHRKWRKHVKNDLDPYERLQNSEAIHILPFMR</sequence>
<keyword evidence="2" id="KW-1185">Reference proteome</keyword>
<accession>G9P5C1</accession>
<organism evidence="1 2">
    <name type="scientific">Hypocrea atroviridis (strain ATCC 20476 / IMI 206040)</name>
    <name type="common">Trichoderma atroviride</name>
    <dbReference type="NCBI Taxonomy" id="452589"/>
    <lineage>
        <taxon>Eukaryota</taxon>
        <taxon>Fungi</taxon>
        <taxon>Dikarya</taxon>
        <taxon>Ascomycota</taxon>
        <taxon>Pezizomycotina</taxon>
        <taxon>Sordariomycetes</taxon>
        <taxon>Hypocreomycetidae</taxon>
        <taxon>Hypocreales</taxon>
        <taxon>Hypocreaceae</taxon>
        <taxon>Trichoderma</taxon>
    </lineage>
</organism>
<dbReference type="HOGENOM" id="CLU_1927911_0_0_1"/>
<name>G9P5C1_HYPAI</name>
<dbReference type="GeneID" id="25785855"/>
<evidence type="ECO:0000313" key="1">
    <source>
        <dbReference type="EMBL" id="EHK41306.1"/>
    </source>
</evidence>
<evidence type="ECO:0008006" key="3">
    <source>
        <dbReference type="Google" id="ProtNLM"/>
    </source>
</evidence>
<comment type="caution">
    <text evidence="1">The sequence shown here is derived from an EMBL/GenBank/DDBJ whole genome shotgun (WGS) entry which is preliminary data.</text>
</comment>
<dbReference type="KEGG" id="tatv:25785855"/>
<evidence type="ECO:0000313" key="2">
    <source>
        <dbReference type="Proteomes" id="UP000005426"/>
    </source>
</evidence>
<dbReference type="Proteomes" id="UP000005426">
    <property type="component" value="Unassembled WGS sequence"/>
</dbReference>
<reference evidence="1 2" key="1">
    <citation type="journal article" date="2011" name="Genome Biol.">
        <title>Comparative genome sequence analysis underscores mycoparasitism as the ancestral life style of Trichoderma.</title>
        <authorList>
            <person name="Kubicek C.P."/>
            <person name="Herrera-Estrella A."/>
            <person name="Seidl-Seiboth V."/>
            <person name="Martinez D.A."/>
            <person name="Druzhinina I.S."/>
            <person name="Thon M."/>
            <person name="Zeilinger S."/>
            <person name="Casas-Flores S."/>
            <person name="Horwitz B.A."/>
            <person name="Mukherjee P.K."/>
            <person name="Mukherjee M."/>
            <person name="Kredics L."/>
            <person name="Alcaraz L.D."/>
            <person name="Aerts A."/>
            <person name="Antal Z."/>
            <person name="Atanasova L."/>
            <person name="Cervantes-Badillo M.G."/>
            <person name="Challacombe J."/>
            <person name="Chertkov O."/>
            <person name="McCluskey K."/>
            <person name="Coulpier F."/>
            <person name="Deshpande N."/>
            <person name="von Doehren H."/>
            <person name="Ebbole D.J."/>
            <person name="Esquivel-Naranjo E.U."/>
            <person name="Fekete E."/>
            <person name="Flipphi M."/>
            <person name="Glaser F."/>
            <person name="Gomez-Rodriguez E.Y."/>
            <person name="Gruber S."/>
            <person name="Han C."/>
            <person name="Henrissat B."/>
            <person name="Hermosa R."/>
            <person name="Hernandez-Onate M."/>
            <person name="Karaffa L."/>
            <person name="Kosti I."/>
            <person name="Le Crom S."/>
            <person name="Lindquist E."/>
            <person name="Lucas S."/>
            <person name="Luebeck M."/>
            <person name="Luebeck P.S."/>
            <person name="Margeot A."/>
            <person name="Metz B."/>
            <person name="Misra M."/>
            <person name="Nevalainen H."/>
            <person name="Omann M."/>
            <person name="Packer N."/>
            <person name="Perrone G."/>
            <person name="Uresti-Rivera E.E."/>
            <person name="Salamov A."/>
            <person name="Schmoll M."/>
            <person name="Seiboth B."/>
            <person name="Shapiro H."/>
            <person name="Sukno S."/>
            <person name="Tamayo-Ramos J.A."/>
            <person name="Tisch D."/>
            <person name="Wiest A."/>
            <person name="Wilkinson H.H."/>
            <person name="Zhang M."/>
            <person name="Coutinho P.M."/>
            <person name="Kenerley C.M."/>
            <person name="Monte E."/>
            <person name="Baker S.E."/>
            <person name="Grigoriev I.V."/>
        </authorList>
    </citation>
    <scope>NUCLEOTIDE SEQUENCE [LARGE SCALE GENOMIC DNA]</scope>
    <source>
        <strain evidence="2">ATCC 20476 / IMI 206040</strain>
    </source>
</reference>
<dbReference type="EMBL" id="ABDG02000027">
    <property type="protein sequence ID" value="EHK41306.1"/>
    <property type="molecule type" value="Genomic_DNA"/>
</dbReference>
<proteinExistence type="predicted"/>
<protein>
    <recommendedName>
        <fullName evidence="3">C2H2-type domain-containing protein</fullName>
    </recommendedName>
</protein>
<dbReference type="OrthoDB" id="20872at2759"/>
<dbReference type="AlphaFoldDB" id="G9P5C1"/>
<dbReference type="STRING" id="452589.G9P5C1"/>
<gene>
    <name evidence="1" type="ORF">TRIATDRAFT_84875</name>
</gene>